<protein>
    <submittedName>
        <fullName evidence="1">Uncharacterized protein</fullName>
    </submittedName>
</protein>
<proteinExistence type="predicted"/>
<evidence type="ECO:0000313" key="1">
    <source>
        <dbReference type="EMBL" id="AIE61330.1"/>
    </source>
</evidence>
<evidence type="ECO:0000313" key="2">
    <source>
        <dbReference type="Proteomes" id="UP000027602"/>
    </source>
</evidence>
<dbReference type="Proteomes" id="UP000027602">
    <property type="component" value="Chromosome"/>
</dbReference>
<name>I3DU61_BACMM</name>
<dbReference type="KEGG" id="bmet:BMMGA3_14865"/>
<dbReference type="AlphaFoldDB" id="I3DU61"/>
<dbReference type="HOGENOM" id="CLU_3095618_0_0_9"/>
<accession>I3DU61</accession>
<organism evidence="1 2">
    <name type="scientific">Bacillus methanolicus (strain MGA3 / ATCC 53907)</name>
    <dbReference type="NCBI Taxonomy" id="796606"/>
    <lineage>
        <taxon>Bacteria</taxon>
        <taxon>Bacillati</taxon>
        <taxon>Bacillota</taxon>
        <taxon>Bacilli</taxon>
        <taxon>Bacillales</taxon>
        <taxon>Bacillaceae</taxon>
        <taxon>Bacillus</taxon>
    </lineage>
</organism>
<dbReference type="EMBL" id="CP007739">
    <property type="protein sequence ID" value="AIE61330.1"/>
    <property type="molecule type" value="Genomic_DNA"/>
</dbReference>
<reference evidence="1 2" key="1">
    <citation type="journal article" date="2015" name="BMC Genomics">
        <title>Transcriptome analysis of thermophilic methylotrophic Bacillus methanolicus MGA3 using RNA-sequencing provides detailed insights into its previously uncharted transcriptional landscape.</title>
        <authorList>
            <person name="Irla M."/>
            <person name="Neshat A."/>
            <person name="Brautaset T."/>
            <person name="Ruckert C."/>
            <person name="Kalinowski J."/>
            <person name="Wendisch V.F."/>
        </authorList>
    </citation>
    <scope>NUCLEOTIDE SEQUENCE [LARGE SCALE GENOMIC DNA]</scope>
    <source>
        <strain evidence="2">MGA3 / ATCC 53907</strain>
    </source>
</reference>
<sequence length="51" mass="5698">MEIFSRELTKQQVLGLYTPTSANITSYFPSSNNSLTEFHLPLTVGLRPSLP</sequence>
<keyword evidence="2" id="KW-1185">Reference proteome</keyword>
<dbReference type="STRING" id="796606.BMMGA3_14865"/>
<gene>
    <name evidence="1" type="ORF">BMMGA3_14865</name>
</gene>